<proteinExistence type="predicted"/>
<reference evidence="2 3" key="1">
    <citation type="journal article" date="2018" name="New Phytol.">
        <title>Phylogenomics of Endogonaceae and evolution of mycorrhizas within Mucoromycota.</title>
        <authorList>
            <person name="Chang Y."/>
            <person name="Desiro A."/>
            <person name="Na H."/>
            <person name="Sandor L."/>
            <person name="Lipzen A."/>
            <person name="Clum A."/>
            <person name="Barry K."/>
            <person name="Grigoriev I.V."/>
            <person name="Martin F.M."/>
            <person name="Stajich J.E."/>
            <person name="Smith M.E."/>
            <person name="Bonito G."/>
            <person name="Spatafora J.W."/>
        </authorList>
    </citation>
    <scope>NUCLEOTIDE SEQUENCE [LARGE SCALE GENOMIC DNA]</scope>
    <source>
        <strain evidence="2 3">GMNB39</strain>
    </source>
</reference>
<name>A0A433DL91_9FUNG</name>
<dbReference type="PANTHER" id="PTHR13715:SF99">
    <property type="entry name" value="INOSITOL 1,4,5-TRISPHOSPHATE RECEPTOR-LIKE PROTEIN A"/>
    <property type="match status" value="1"/>
</dbReference>
<evidence type="ECO:0000313" key="3">
    <source>
        <dbReference type="Proteomes" id="UP000268093"/>
    </source>
</evidence>
<evidence type="ECO:0000256" key="1">
    <source>
        <dbReference type="SAM" id="MobiDB-lite"/>
    </source>
</evidence>
<feature type="region of interest" description="Disordered" evidence="1">
    <location>
        <begin position="88"/>
        <end position="110"/>
    </location>
</feature>
<sequence>MAQTLLSSPYQSVFDSALKLLIVLLDGGNRNVQDVLENYFLSIREERFFYCMHSRIQSGISSLEEAQHLLIREAQKQERQNFVVTAEPAHPTETSSPRIRHHRTHKPHRVSFSTGRELLRHASYANLMEPKKRWSIHGTPPESTALTQLSAMNETAEFGTAKEDFEVMKDIMRLLQLMVEGHNSHLQVSSDP</sequence>
<accession>A0A433DL91</accession>
<protein>
    <submittedName>
        <fullName evidence="2">Uncharacterized protein</fullName>
    </submittedName>
</protein>
<dbReference type="OrthoDB" id="300855at2759"/>
<gene>
    <name evidence="2" type="ORF">BC936DRAFT_146852</name>
</gene>
<dbReference type="EMBL" id="RBNI01000572">
    <property type="protein sequence ID" value="RUP51638.1"/>
    <property type="molecule type" value="Genomic_DNA"/>
</dbReference>
<comment type="caution">
    <text evidence="2">The sequence shown here is derived from an EMBL/GenBank/DDBJ whole genome shotgun (WGS) entry which is preliminary data.</text>
</comment>
<dbReference type="InterPro" id="IPR015925">
    <property type="entry name" value="Ryanodine_IP3_receptor"/>
</dbReference>
<keyword evidence="3" id="KW-1185">Reference proteome</keyword>
<dbReference type="GO" id="GO:0006816">
    <property type="term" value="P:calcium ion transport"/>
    <property type="evidence" value="ECO:0007669"/>
    <property type="project" value="InterPro"/>
</dbReference>
<dbReference type="AlphaFoldDB" id="A0A433DL91"/>
<feature type="compositionally biased region" description="Basic residues" evidence="1">
    <location>
        <begin position="98"/>
        <end position="109"/>
    </location>
</feature>
<dbReference type="PANTHER" id="PTHR13715">
    <property type="entry name" value="RYANODINE RECEPTOR AND IP3 RECEPTOR"/>
    <property type="match status" value="1"/>
</dbReference>
<evidence type="ECO:0000313" key="2">
    <source>
        <dbReference type="EMBL" id="RUP51638.1"/>
    </source>
</evidence>
<organism evidence="2 3">
    <name type="scientific">Jimgerdemannia flammicorona</name>
    <dbReference type="NCBI Taxonomy" id="994334"/>
    <lineage>
        <taxon>Eukaryota</taxon>
        <taxon>Fungi</taxon>
        <taxon>Fungi incertae sedis</taxon>
        <taxon>Mucoromycota</taxon>
        <taxon>Mucoromycotina</taxon>
        <taxon>Endogonomycetes</taxon>
        <taxon>Endogonales</taxon>
        <taxon>Endogonaceae</taxon>
        <taxon>Jimgerdemannia</taxon>
    </lineage>
</organism>
<dbReference type="Proteomes" id="UP000268093">
    <property type="component" value="Unassembled WGS sequence"/>
</dbReference>